<gene>
    <name evidence="3" type="ORF">H072_1825</name>
</gene>
<evidence type="ECO:0000256" key="2">
    <source>
        <dbReference type="SAM" id="SignalP"/>
    </source>
</evidence>
<dbReference type="HOGENOM" id="CLU_1510552_0_0_1"/>
<comment type="caution">
    <text evidence="3">The sequence shown here is derived from an EMBL/GenBank/DDBJ whole genome shotgun (WGS) entry which is preliminary data.</text>
</comment>
<evidence type="ECO:0000313" key="3">
    <source>
        <dbReference type="EMBL" id="EPS44165.1"/>
    </source>
</evidence>
<feature type="region of interest" description="Disordered" evidence="1">
    <location>
        <begin position="130"/>
        <end position="154"/>
    </location>
</feature>
<accession>S8AMK2</accession>
<protein>
    <submittedName>
        <fullName evidence="3">Uncharacterized protein</fullName>
    </submittedName>
</protein>
<dbReference type="AlphaFoldDB" id="S8AMK2"/>
<sequence length="178" mass="18740">MKFSQFFTVSVLALGVSAQASNSTGSGTAGISGNSCPTSYNEHCLFLCPSQTVDGSYTMVCSTEWDFSLPDMPCTVCPNVPTSCPKTALPGCAYMCKTRSLNYGPFCYGQDINVFPGGLGAECTPCDPSPSKSTSISTPTPTVERPKPSPTSGASTISICKTTFLGLFFTMTMIFYGL</sequence>
<dbReference type="EMBL" id="AQGS01000057">
    <property type="protein sequence ID" value="EPS44165.1"/>
    <property type="molecule type" value="Genomic_DNA"/>
</dbReference>
<evidence type="ECO:0000313" key="4">
    <source>
        <dbReference type="Proteomes" id="UP000015100"/>
    </source>
</evidence>
<reference evidence="3 4" key="1">
    <citation type="journal article" date="2013" name="PLoS Genet.">
        <title>Genomic mechanisms accounting for the adaptation to parasitism in nematode-trapping fungi.</title>
        <authorList>
            <person name="Meerupati T."/>
            <person name="Andersson K.M."/>
            <person name="Friman E."/>
            <person name="Kumar D."/>
            <person name="Tunlid A."/>
            <person name="Ahren D."/>
        </authorList>
    </citation>
    <scope>NUCLEOTIDE SEQUENCE [LARGE SCALE GENOMIC DNA]</scope>
    <source>
        <strain evidence="3 4">CBS 200.50</strain>
    </source>
</reference>
<keyword evidence="2" id="KW-0732">Signal</keyword>
<organism evidence="3 4">
    <name type="scientific">Dactylellina haptotyla (strain CBS 200.50)</name>
    <name type="common">Nematode-trapping fungus</name>
    <name type="synonym">Monacrosporium haptotylum</name>
    <dbReference type="NCBI Taxonomy" id="1284197"/>
    <lineage>
        <taxon>Eukaryota</taxon>
        <taxon>Fungi</taxon>
        <taxon>Dikarya</taxon>
        <taxon>Ascomycota</taxon>
        <taxon>Pezizomycotina</taxon>
        <taxon>Orbiliomycetes</taxon>
        <taxon>Orbiliales</taxon>
        <taxon>Orbiliaceae</taxon>
        <taxon>Dactylellina</taxon>
    </lineage>
</organism>
<name>S8AMK2_DACHA</name>
<proteinExistence type="predicted"/>
<dbReference type="Proteomes" id="UP000015100">
    <property type="component" value="Unassembled WGS sequence"/>
</dbReference>
<feature type="chain" id="PRO_5004548627" evidence="2">
    <location>
        <begin position="19"/>
        <end position="178"/>
    </location>
</feature>
<feature type="compositionally biased region" description="Low complexity" evidence="1">
    <location>
        <begin position="130"/>
        <end position="142"/>
    </location>
</feature>
<keyword evidence="4" id="KW-1185">Reference proteome</keyword>
<evidence type="ECO:0000256" key="1">
    <source>
        <dbReference type="SAM" id="MobiDB-lite"/>
    </source>
</evidence>
<reference evidence="4" key="2">
    <citation type="submission" date="2013-04" db="EMBL/GenBank/DDBJ databases">
        <title>Genomic mechanisms accounting for the adaptation to parasitism in nematode-trapping fungi.</title>
        <authorList>
            <person name="Ahren D.G."/>
        </authorList>
    </citation>
    <scope>NUCLEOTIDE SEQUENCE [LARGE SCALE GENOMIC DNA]</scope>
    <source>
        <strain evidence="4">CBS 200.50</strain>
    </source>
</reference>
<feature type="signal peptide" evidence="2">
    <location>
        <begin position="1"/>
        <end position="18"/>
    </location>
</feature>